<evidence type="ECO:0000313" key="2">
    <source>
        <dbReference type="Proteomes" id="UP000650511"/>
    </source>
</evidence>
<evidence type="ECO:0000313" key="1">
    <source>
        <dbReference type="EMBL" id="GGI06328.1"/>
    </source>
</evidence>
<dbReference type="SFLD" id="SFLDS00003">
    <property type="entry name" value="Haloacid_Dehalogenase"/>
    <property type="match status" value="1"/>
</dbReference>
<accession>A0A8J3A814</accession>
<dbReference type="SFLD" id="SFLDG01129">
    <property type="entry name" value="C1.5:_HAD__Beta-PGM__Phosphata"/>
    <property type="match status" value="1"/>
</dbReference>
<dbReference type="OrthoDB" id="9797415at2"/>
<dbReference type="InterPro" id="IPR023214">
    <property type="entry name" value="HAD_sf"/>
</dbReference>
<comment type="caution">
    <text evidence="1">The sequence shown here is derived from an EMBL/GenBank/DDBJ whole genome shotgun (WGS) entry which is preliminary data.</text>
</comment>
<dbReference type="SUPFAM" id="SSF56784">
    <property type="entry name" value="HAD-like"/>
    <property type="match status" value="1"/>
</dbReference>
<evidence type="ECO:0008006" key="3">
    <source>
        <dbReference type="Google" id="ProtNLM"/>
    </source>
</evidence>
<keyword evidence="2" id="KW-1185">Reference proteome</keyword>
<sequence length="204" mass="21909">MIRVVAFDLMDTVVRDPYRDALRAATGLSLDELFARRPPGAYPALERDELAESDYWSSFATCGIAVDADAFHRTRLAGTTWLPGMAELLDGLDGVVVRATASNYPRWIDGLAGTLLAGRFERVLASCHLGVRKPAAGFYTALLGALDVGADEVLFVDDREENVTGARELGIAAHRYRDADGVRAFLAEHGVRPGDVSPDGAGST</sequence>
<proteinExistence type="predicted"/>
<dbReference type="PRINTS" id="PR00413">
    <property type="entry name" value="HADHALOGNASE"/>
</dbReference>
<dbReference type="InterPro" id="IPR036412">
    <property type="entry name" value="HAD-like_sf"/>
</dbReference>
<name>A0A8J3A814_9ACTN</name>
<dbReference type="AlphaFoldDB" id="A0A8J3A814"/>
<gene>
    <name evidence="1" type="ORF">GCM10011354_18540</name>
</gene>
<dbReference type="Pfam" id="PF00702">
    <property type="entry name" value="Hydrolase"/>
    <property type="match status" value="1"/>
</dbReference>
<dbReference type="Gene3D" id="3.40.50.1000">
    <property type="entry name" value="HAD superfamily/HAD-like"/>
    <property type="match status" value="1"/>
</dbReference>
<dbReference type="Proteomes" id="UP000650511">
    <property type="component" value="Unassembled WGS sequence"/>
</dbReference>
<organism evidence="1 2">
    <name type="scientific">Egicoccus halophilus</name>
    <dbReference type="NCBI Taxonomy" id="1670830"/>
    <lineage>
        <taxon>Bacteria</taxon>
        <taxon>Bacillati</taxon>
        <taxon>Actinomycetota</taxon>
        <taxon>Nitriliruptoria</taxon>
        <taxon>Egicoccales</taxon>
        <taxon>Egicoccaceae</taxon>
        <taxon>Egicoccus</taxon>
    </lineage>
</organism>
<reference evidence="1" key="2">
    <citation type="submission" date="2020-09" db="EMBL/GenBank/DDBJ databases">
        <authorList>
            <person name="Sun Q."/>
            <person name="Zhou Y."/>
        </authorList>
    </citation>
    <scope>NUCLEOTIDE SEQUENCE</scope>
    <source>
        <strain evidence="1">CGMCC 1.14988</strain>
    </source>
</reference>
<dbReference type="InterPro" id="IPR006439">
    <property type="entry name" value="HAD-SF_hydro_IA"/>
</dbReference>
<reference evidence="1" key="1">
    <citation type="journal article" date="2014" name="Int. J. Syst. Evol. Microbiol.">
        <title>Complete genome sequence of Corynebacterium casei LMG S-19264T (=DSM 44701T), isolated from a smear-ripened cheese.</title>
        <authorList>
            <consortium name="US DOE Joint Genome Institute (JGI-PGF)"/>
            <person name="Walter F."/>
            <person name="Albersmeier A."/>
            <person name="Kalinowski J."/>
            <person name="Ruckert C."/>
        </authorList>
    </citation>
    <scope>NUCLEOTIDE SEQUENCE</scope>
    <source>
        <strain evidence="1">CGMCC 1.14988</strain>
    </source>
</reference>
<protein>
    <recommendedName>
        <fullName evidence="3">Hydrolase of the HAD superfamily</fullName>
    </recommendedName>
</protein>
<dbReference type="PANTHER" id="PTHR43611">
    <property type="entry name" value="ALPHA-D-GLUCOSE 1-PHOSPHATE PHOSPHATASE"/>
    <property type="match status" value="1"/>
</dbReference>
<dbReference type="EMBL" id="BMHA01000006">
    <property type="protein sequence ID" value="GGI06328.1"/>
    <property type="molecule type" value="Genomic_DNA"/>
</dbReference>
<dbReference type="PANTHER" id="PTHR43611:SF3">
    <property type="entry name" value="FLAVIN MONONUCLEOTIDE HYDROLASE 1, CHLOROPLATIC"/>
    <property type="match status" value="1"/>
</dbReference>
<dbReference type="RefSeq" id="WP_130650578.1">
    <property type="nucleotide sequence ID" value="NZ_BMHA01000006.1"/>
</dbReference>
<dbReference type="NCBIfam" id="TIGR01509">
    <property type="entry name" value="HAD-SF-IA-v3"/>
    <property type="match status" value="1"/>
</dbReference>